<dbReference type="EMBL" id="CP001397">
    <property type="protein sequence ID" value="AGC78553.1"/>
    <property type="molecule type" value="Genomic_DNA"/>
</dbReference>
<reference evidence="2 3" key="1">
    <citation type="journal article" date="2013" name="Genome Biol. Evol.">
        <title>Genomic makeup of the marine flavobacterium Nonlabens (Donghaeana) dokdonensis DSW-6 and identification of a novel class of rhodopsins.</title>
        <authorList>
            <person name="Kwon S.K."/>
            <person name="Kim B.K."/>
            <person name="Song J.Y."/>
            <person name="Kwak M.J."/>
            <person name="Lee C.H."/>
            <person name="Yoon J.H."/>
            <person name="Oh T.K."/>
            <person name="Kim J.F."/>
        </authorList>
    </citation>
    <scope>NUCLEOTIDE SEQUENCE [LARGE SCALE GENOMIC DNA]</scope>
    <source>
        <strain evidence="3">DSM 17205 / KCTC 12402 / DSW-6</strain>
    </source>
</reference>
<evidence type="ECO:0000313" key="3">
    <source>
        <dbReference type="Proteomes" id="UP000011173"/>
    </source>
</evidence>
<accession>L7WHS6</accession>
<dbReference type="KEGG" id="ndo:DDD_3426"/>
<feature type="region of interest" description="Disordered" evidence="1">
    <location>
        <begin position="41"/>
        <end position="60"/>
    </location>
</feature>
<proteinExistence type="predicted"/>
<organism evidence="2 3">
    <name type="scientific">Nonlabens dokdonensis (strain DSM 17205 / KCTC 12402 / DSW-6)</name>
    <name type="common">Donghaeana dokdonensis</name>
    <dbReference type="NCBI Taxonomy" id="592029"/>
    <lineage>
        <taxon>Bacteria</taxon>
        <taxon>Pseudomonadati</taxon>
        <taxon>Bacteroidota</taxon>
        <taxon>Flavobacteriia</taxon>
        <taxon>Flavobacteriales</taxon>
        <taxon>Flavobacteriaceae</taxon>
        <taxon>Nonlabens</taxon>
    </lineage>
</organism>
<sequence>MSTSDPDSRHQITRGMITEVCYTAQTTVDADHKVLLDYKVTNENDKKDDGKHAAQSKIHP</sequence>
<dbReference type="HOGENOM" id="CLU_2937002_0_0_10"/>
<dbReference type="Proteomes" id="UP000011173">
    <property type="component" value="Chromosome"/>
</dbReference>
<feature type="compositionally biased region" description="Basic and acidic residues" evidence="1">
    <location>
        <begin position="41"/>
        <end position="52"/>
    </location>
</feature>
<gene>
    <name evidence="2" type="ordered locus">DDD_3426</name>
</gene>
<protein>
    <submittedName>
        <fullName evidence="2">ISCps6, transposase</fullName>
    </submittedName>
</protein>
<dbReference type="STRING" id="592029.DDD_3426"/>
<dbReference type="PATRIC" id="fig|592029.3.peg.3399"/>
<dbReference type="eggNOG" id="COG3666">
    <property type="taxonomic scope" value="Bacteria"/>
</dbReference>
<evidence type="ECO:0000256" key="1">
    <source>
        <dbReference type="SAM" id="MobiDB-lite"/>
    </source>
</evidence>
<evidence type="ECO:0000313" key="2">
    <source>
        <dbReference type="EMBL" id="AGC78553.1"/>
    </source>
</evidence>
<dbReference type="AlphaFoldDB" id="L7WHS6"/>
<name>L7WHS6_NONDD</name>